<name>A0A5C3QDQ9_9AGAR</name>
<keyword evidence="10" id="KW-0812">Transmembrane</keyword>
<protein>
    <submittedName>
        <fullName evidence="11">Cytochrome P450</fullName>
    </submittedName>
</protein>
<dbReference type="OrthoDB" id="1470350at2759"/>
<evidence type="ECO:0000256" key="8">
    <source>
        <dbReference type="PIRSR" id="PIRSR602401-1"/>
    </source>
</evidence>
<evidence type="ECO:0000256" key="2">
    <source>
        <dbReference type="ARBA" id="ARBA00010617"/>
    </source>
</evidence>
<dbReference type="EMBL" id="ML178835">
    <property type="protein sequence ID" value="TFK99219.1"/>
    <property type="molecule type" value="Genomic_DNA"/>
</dbReference>
<feature type="transmembrane region" description="Helical" evidence="10">
    <location>
        <begin position="12"/>
        <end position="34"/>
    </location>
</feature>
<dbReference type="InterPro" id="IPR017972">
    <property type="entry name" value="Cyt_P450_CS"/>
</dbReference>
<keyword evidence="10" id="KW-0472">Membrane</keyword>
<evidence type="ECO:0000256" key="9">
    <source>
        <dbReference type="RuleBase" id="RU000461"/>
    </source>
</evidence>
<dbReference type="Pfam" id="PF00067">
    <property type="entry name" value="p450"/>
    <property type="match status" value="1"/>
</dbReference>
<evidence type="ECO:0000256" key="7">
    <source>
        <dbReference type="ARBA" id="ARBA00023033"/>
    </source>
</evidence>
<dbReference type="Proteomes" id="UP000305067">
    <property type="component" value="Unassembled WGS sequence"/>
</dbReference>
<dbReference type="GO" id="GO:0016705">
    <property type="term" value="F:oxidoreductase activity, acting on paired donors, with incorporation or reduction of molecular oxygen"/>
    <property type="evidence" value="ECO:0007669"/>
    <property type="project" value="InterPro"/>
</dbReference>
<comment type="cofactor">
    <cofactor evidence="1 8">
        <name>heme</name>
        <dbReference type="ChEBI" id="CHEBI:30413"/>
    </cofactor>
</comment>
<feature type="transmembrane region" description="Helical" evidence="10">
    <location>
        <begin position="54"/>
        <end position="75"/>
    </location>
</feature>
<dbReference type="GO" id="GO:0004497">
    <property type="term" value="F:monooxygenase activity"/>
    <property type="evidence" value="ECO:0007669"/>
    <property type="project" value="UniProtKB-KW"/>
</dbReference>
<dbReference type="InterPro" id="IPR036396">
    <property type="entry name" value="Cyt_P450_sf"/>
</dbReference>
<sequence length="636" mass="73072">MAAGVGFQPTPGSIFLLKGFLLIACPPFFIYQLYHRAVIPFIYPEYAQVLSNKIIITLSLLAVPLFFIVQIFVTLQYHRYRASRLGARLIATPGTGFSHSATGAVVKGSLGRWPGNVVVLQDMMELSVNGYPGDKLDKLLDINEHVFNMRPMFQDVIVTTEPHYIKRILSTDFLNYVKGDRFQECNRPVLGHGVFNADGAMWKFHRSMTRPFFSRDRISDFELFDRHASEIISLMKARLHQGHAIDFQDAMSRFTLDSATEFLFGFSVHSMSTGIPYPYNAQEYRTESNDYSNEKNASIGSPSADAFATAFLDSQFRISQRIRNGWIWPINDVLKDQTRGPMDVVNRFVEPIVKEAVRKNKEAVKRARTGKVETTDREVKEDETLLDHLVMYTTDERVLKEETTNILIAARDTTMATLTFMFFFLAKYPHILQRLREEIIEHVGSTRAPTYDDVKEMRFLRAVINETLRLYPAVPFNIRESVNETVWPSQQPGTQPWYIPAKTQVSYSVFVMHRRKDLWGPDAEEFDPDRFLDERLKKYLLPNNFIFLPFNAGPRICLGQQFAYNEMSFITVRLLQQFSAISLEMKSQDPTTLPPDSWTGEPGRKGIDGIFPKMHLTMYLNGGLWLKMHEAPEVKV</sequence>
<evidence type="ECO:0000256" key="3">
    <source>
        <dbReference type="ARBA" id="ARBA00022617"/>
    </source>
</evidence>
<dbReference type="GO" id="GO:0005506">
    <property type="term" value="F:iron ion binding"/>
    <property type="evidence" value="ECO:0007669"/>
    <property type="project" value="InterPro"/>
</dbReference>
<feature type="binding site" description="axial binding residue" evidence="8">
    <location>
        <position position="557"/>
    </location>
    <ligand>
        <name>heme</name>
        <dbReference type="ChEBI" id="CHEBI:30413"/>
    </ligand>
    <ligandPart>
        <name>Fe</name>
        <dbReference type="ChEBI" id="CHEBI:18248"/>
    </ligandPart>
</feature>
<evidence type="ECO:0000256" key="1">
    <source>
        <dbReference type="ARBA" id="ARBA00001971"/>
    </source>
</evidence>
<dbReference type="InterPro" id="IPR047146">
    <property type="entry name" value="Cyt_P450_E_CYP52_fungi"/>
</dbReference>
<comment type="similarity">
    <text evidence="2 9">Belongs to the cytochrome P450 family.</text>
</comment>
<dbReference type="InterPro" id="IPR001128">
    <property type="entry name" value="Cyt_P450"/>
</dbReference>
<keyword evidence="5 9" id="KW-0560">Oxidoreductase</keyword>
<evidence type="ECO:0000256" key="10">
    <source>
        <dbReference type="SAM" id="Phobius"/>
    </source>
</evidence>
<dbReference type="PRINTS" id="PR00385">
    <property type="entry name" value="P450"/>
</dbReference>
<dbReference type="InterPro" id="IPR002401">
    <property type="entry name" value="Cyt_P450_E_grp-I"/>
</dbReference>
<keyword evidence="4 8" id="KW-0479">Metal-binding</keyword>
<dbReference type="PRINTS" id="PR00463">
    <property type="entry name" value="EP450I"/>
</dbReference>
<dbReference type="Gene3D" id="1.10.630.10">
    <property type="entry name" value="Cytochrome P450"/>
    <property type="match status" value="1"/>
</dbReference>
<organism evidence="11 12">
    <name type="scientific">Pterulicium gracile</name>
    <dbReference type="NCBI Taxonomy" id="1884261"/>
    <lineage>
        <taxon>Eukaryota</taxon>
        <taxon>Fungi</taxon>
        <taxon>Dikarya</taxon>
        <taxon>Basidiomycota</taxon>
        <taxon>Agaricomycotina</taxon>
        <taxon>Agaricomycetes</taxon>
        <taxon>Agaricomycetidae</taxon>
        <taxon>Agaricales</taxon>
        <taxon>Pleurotineae</taxon>
        <taxon>Pterulaceae</taxon>
        <taxon>Pterulicium</taxon>
    </lineage>
</organism>
<evidence type="ECO:0000256" key="5">
    <source>
        <dbReference type="ARBA" id="ARBA00023002"/>
    </source>
</evidence>
<dbReference type="GO" id="GO:0020037">
    <property type="term" value="F:heme binding"/>
    <property type="evidence" value="ECO:0007669"/>
    <property type="project" value="InterPro"/>
</dbReference>
<dbReference type="STRING" id="1884261.A0A5C3QDQ9"/>
<keyword evidence="6 8" id="KW-0408">Iron</keyword>
<accession>A0A5C3QDQ9</accession>
<dbReference type="PANTHER" id="PTHR24287:SF1">
    <property type="entry name" value="P450, PUTATIVE (EUROFUNG)-RELATED"/>
    <property type="match status" value="1"/>
</dbReference>
<keyword evidence="10" id="KW-1133">Transmembrane helix</keyword>
<evidence type="ECO:0000256" key="6">
    <source>
        <dbReference type="ARBA" id="ARBA00023004"/>
    </source>
</evidence>
<proteinExistence type="inferred from homology"/>
<dbReference type="PANTHER" id="PTHR24287">
    <property type="entry name" value="P450, PUTATIVE (EUROFUNG)-RELATED"/>
    <property type="match status" value="1"/>
</dbReference>
<keyword evidence="7 9" id="KW-0503">Monooxygenase</keyword>
<reference evidence="11 12" key="1">
    <citation type="journal article" date="2019" name="Nat. Ecol. Evol.">
        <title>Megaphylogeny resolves global patterns of mushroom evolution.</title>
        <authorList>
            <person name="Varga T."/>
            <person name="Krizsan K."/>
            <person name="Foldi C."/>
            <person name="Dima B."/>
            <person name="Sanchez-Garcia M."/>
            <person name="Sanchez-Ramirez S."/>
            <person name="Szollosi G.J."/>
            <person name="Szarkandi J.G."/>
            <person name="Papp V."/>
            <person name="Albert L."/>
            <person name="Andreopoulos W."/>
            <person name="Angelini C."/>
            <person name="Antonin V."/>
            <person name="Barry K.W."/>
            <person name="Bougher N.L."/>
            <person name="Buchanan P."/>
            <person name="Buyck B."/>
            <person name="Bense V."/>
            <person name="Catcheside P."/>
            <person name="Chovatia M."/>
            <person name="Cooper J."/>
            <person name="Damon W."/>
            <person name="Desjardin D."/>
            <person name="Finy P."/>
            <person name="Geml J."/>
            <person name="Haridas S."/>
            <person name="Hughes K."/>
            <person name="Justo A."/>
            <person name="Karasinski D."/>
            <person name="Kautmanova I."/>
            <person name="Kiss B."/>
            <person name="Kocsube S."/>
            <person name="Kotiranta H."/>
            <person name="LaButti K.M."/>
            <person name="Lechner B.E."/>
            <person name="Liimatainen K."/>
            <person name="Lipzen A."/>
            <person name="Lukacs Z."/>
            <person name="Mihaltcheva S."/>
            <person name="Morgado L.N."/>
            <person name="Niskanen T."/>
            <person name="Noordeloos M.E."/>
            <person name="Ohm R.A."/>
            <person name="Ortiz-Santana B."/>
            <person name="Ovrebo C."/>
            <person name="Racz N."/>
            <person name="Riley R."/>
            <person name="Savchenko A."/>
            <person name="Shiryaev A."/>
            <person name="Soop K."/>
            <person name="Spirin V."/>
            <person name="Szebenyi C."/>
            <person name="Tomsovsky M."/>
            <person name="Tulloss R.E."/>
            <person name="Uehling J."/>
            <person name="Grigoriev I.V."/>
            <person name="Vagvolgyi C."/>
            <person name="Papp T."/>
            <person name="Martin F.M."/>
            <person name="Miettinen O."/>
            <person name="Hibbett D.S."/>
            <person name="Nagy L.G."/>
        </authorList>
    </citation>
    <scope>NUCLEOTIDE SEQUENCE [LARGE SCALE GENOMIC DNA]</scope>
    <source>
        <strain evidence="11 12">CBS 309.79</strain>
    </source>
</reference>
<keyword evidence="3 8" id="KW-0349">Heme</keyword>
<dbReference type="AlphaFoldDB" id="A0A5C3QDQ9"/>
<evidence type="ECO:0000313" key="11">
    <source>
        <dbReference type="EMBL" id="TFK99219.1"/>
    </source>
</evidence>
<dbReference type="PROSITE" id="PS00086">
    <property type="entry name" value="CYTOCHROME_P450"/>
    <property type="match status" value="1"/>
</dbReference>
<gene>
    <name evidence="11" type="ORF">BDV98DRAFT_613563</name>
</gene>
<dbReference type="CDD" id="cd11063">
    <property type="entry name" value="CYP52"/>
    <property type="match status" value="1"/>
</dbReference>
<evidence type="ECO:0000256" key="4">
    <source>
        <dbReference type="ARBA" id="ARBA00022723"/>
    </source>
</evidence>
<keyword evidence="12" id="KW-1185">Reference proteome</keyword>
<evidence type="ECO:0000313" key="12">
    <source>
        <dbReference type="Proteomes" id="UP000305067"/>
    </source>
</evidence>
<dbReference type="SUPFAM" id="SSF48264">
    <property type="entry name" value="Cytochrome P450"/>
    <property type="match status" value="1"/>
</dbReference>